<organism evidence="1 2">
    <name type="scientific">Evansella alkalicola</name>
    <dbReference type="NCBI Taxonomy" id="745819"/>
    <lineage>
        <taxon>Bacteria</taxon>
        <taxon>Bacillati</taxon>
        <taxon>Bacillota</taxon>
        <taxon>Bacilli</taxon>
        <taxon>Bacillales</taxon>
        <taxon>Bacillaceae</taxon>
        <taxon>Evansella</taxon>
    </lineage>
</organism>
<dbReference type="InterPro" id="IPR014729">
    <property type="entry name" value="Rossmann-like_a/b/a_fold"/>
</dbReference>
<name>A0ABS6JYN8_9BACI</name>
<evidence type="ECO:0000313" key="2">
    <source>
        <dbReference type="Proteomes" id="UP000790580"/>
    </source>
</evidence>
<reference evidence="1 2" key="1">
    <citation type="submission" date="2021-06" db="EMBL/GenBank/DDBJ databases">
        <title>Bacillus sp. RD4P76, an endophyte from a halophyte.</title>
        <authorList>
            <person name="Sun J.-Q."/>
        </authorList>
    </citation>
    <scope>NUCLEOTIDE SEQUENCE [LARGE SCALE GENOMIC DNA]</scope>
    <source>
        <strain evidence="1 2">JCM 17098</strain>
    </source>
</reference>
<comment type="caution">
    <text evidence="1">The sequence shown here is derived from an EMBL/GenBank/DDBJ whole genome shotgun (WGS) entry which is preliminary data.</text>
</comment>
<proteinExistence type="predicted"/>
<dbReference type="EMBL" id="JAHQCR010000085">
    <property type="protein sequence ID" value="MBU9723707.1"/>
    <property type="molecule type" value="Genomic_DNA"/>
</dbReference>
<evidence type="ECO:0000313" key="1">
    <source>
        <dbReference type="EMBL" id="MBU9723707.1"/>
    </source>
</evidence>
<sequence>METDQHCKDSVLVCVNYGQTGRRLIRRAGELSKKLGAELIILIFDTLPNEEYAYHKEADIAAFKELAKVYQARVIIKWTKAKDITKEIVKTAKSENVSLIVIGQMAESIWTTVFGHSMVDVLLKEVPTADLQVIPSQRSSAKEEWVYDLGYRAHIVEDKDDGMYHMYYGKSPDCNCKYEGIFLKSLYTECENGKITFLAEDKRPMEAKVVDGIVHSFIDIKEEQL</sequence>
<protein>
    <submittedName>
        <fullName evidence="1">Universal stress protein</fullName>
    </submittedName>
</protein>
<dbReference type="InterPro" id="IPR052023">
    <property type="entry name" value="Histidine_kinase_KdpD"/>
</dbReference>
<dbReference type="PANTHER" id="PTHR45569:SF1">
    <property type="entry name" value="SENSOR PROTEIN KDPD"/>
    <property type="match status" value="1"/>
</dbReference>
<dbReference type="SUPFAM" id="SSF52402">
    <property type="entry name" value="Adenine nucleotide alpha hydrolases-like"/>
    <property type="match status" value="1"/>
</dbReference>
<gene>
    <name evidence="1" type="ORF">KS407_20005</name>
</gene>
<dbReference type="PANTHER" id="PTHR45569">
    <property type="entry name" value="SENSOR PROTEIN KDPD"/>
    <property type="match status" value="1"/>
</dbReference>
<dbReference type="Gene3D" id="3.40.50.620">
    <property type="entry name" value="HUPs"/>
    <property type="match status" value="1"/>
</dbReference>
<dbReference type="Proteomes" id="UP000790580">
    <property type="component" value="Unassembled WGS sequence"/>
</dbReference>
<dbReference type="RefSeq" id="WP_088076694.1">
    <property type="nucleotide sequence ID" value="NZ_JAHQCR010000085.1"/>
</dbReference>
<keyword evidence="2" id="KW-1185">Reference proteome</keyword>
<accession>A0ABS6JYN8</accession>